<reference evidence="1 2" key="1">
    <citation type="journal article" date="2016" name="Biochim. Biophys. Acta">
        <title>Characterization of red-shifted phycobilisomes isolated from the chlorophyll f-containing cyanobacterium Halomicronema hongdechloris.</title>
        <authorList>
            <person name="Li Y."/>
            <person name="Lin Y."/>
            <person name="Garvey C.J."/>
            <person name="Birch D."/>
            <person name="Corkery R.W."/>
            <person name="Loughlin P.C."/>
            <person name="Scheer H."/>
            <person name="Willows R.D."/>
            <person name="Chen M."/>
        </authorList>
    </citation>
    <scope>NUCLEOTIDE SEQUENCE [LARGE SCALE GENOMIC DNA]</scope>
    <source>
        <strain evidence="1 2">C2206</strain>
    </source>
</reference>
<name>A0A1V8NJ09_9CYAN</name>
<dbReference type="KEGG" id="hhg:XM38_035670"/>
<gene>
    <name evidence="1" type="ORF">XM38_035670</name>
</gene>
<sequence length="102" mass="11182">MVRSHPSRAGPRSLSWLNPLRHYVTIARSLILKGGGLEVLLPEVITLLLFAVLLLGGSIHRSDLIGELAARGLPTLGLLEGWDRPAPQLRVALVWVYRVSKS</sequence>
<evidence type="ECO:0000313" key="2">
    <source>
        <dbReference type="Proteomes" id="UP000191901"/>
    </source>
</evidence>
<dbReference type="EMBL" id="CP021983">
    <property type="protein sequence ID" value="ASC72609.1"/>
    <property type="molecule type" value="Genomic_DNA"/>
</dbReference>
<accession>A0A1V8NJ09</accession>
<keyword evidence="2" id="KW-1185">Reference proteome</keyword>
<dbReference type="STRING" id="1641165.XM38_05615"/>
<protein>
    <submittedName>
        <fullName evidence="1">ABC transporter permease</fullName>
    </submittedName>
</protein>
<organism evidence="1 2">
    <name type="scientific">Halomicronema hongdechloris C2206</name>
    <dbReference type="NCBI Taxonomy" id="1641165"/>
    <lineage>
        <taxon>Bacteria</taxon>
        <taxon>Bacillati</taxon>
        <taxon>Cyanobacteriota</taxon>
        <taxon>Cyanophyceae</taxon>
        <taxon>Nodosilineales</taxon>
        <taxon>Nodosilineaceae</taxon>
        <taxon>Halomicronema</taxon>
    </lineage>
</organism>
<evidence type="ECO:0000313" key="1">
    <source>
        <dbReference type="EMBL" id="ASC72609.1"/>
    </source>
</evidence>
<dbReference type="Proteomes" id="UP000191901">
    <property type="component" value="Chromosome"/>
</dbReference>
<proteinExistence type="predicted"/>
<dbReference type="RefSeq" id="WP_187329444.1">
    <property type="nucleotide sequence ID" value="NZ_CP021983.2"/>
</dbReference>
<dbReference type="AlphaFoldDB" id="A0A1V8NJ09"/>